<dbReference type="Pfam" id="PF05974">
    <property type="entry name" value="DUF892"/>
    <property type="match status" value="1"/>
</dbReference>
<name>A0ABS1V7G5_9PROT</name>
<dbReference type="InterPro" id="IPR047114">
    <property type="entry name" value="YciF"/>
</dbReference>
<dbReference type="InterPro" id="IPR009078">
    <property type="entry name" value="Ferritin-like_SF"/>
</dbReference>
<dbReference type="RefSeq" id="WP_202825985.1">
    <property type="nucleotide sequence ID" value="NZ_JAEUXJ010000004.1"/>
</dbReference>
<keyword evidence="1" id="KW-0175">Coiled coil</keyword>
<dbReference type="PANTHER" id="PTHR30565:SF9">
    <property type="entry name" value="PROTEIN YCIF"/>
    <property type="match status" value="1"/>
</dbReference>
<dbReference type="SUPFAM" id="SSF47240">
    <property type="entry name" value="Ferritin-like"/>
    <property type="match status" value="1"/>
</dbReference>
<sequence length="179" mass="19834">MNNEIREMLVAQLKDIYSAEKQGARNMQRIVRKVSAPELREALTMHVEQTQSQVERVEQALDEMGARPGRKVCEAMRGLVEEAQHELEEYEKGPILDIVIVAATQKIEHYEIASYGTVASLAKALGEEKVGQILGEILEEEKQTDLKLTELTQSALMPMVMQAGEAANDAKGGAKRKAS</sequence>
<accession>A0ABS1V7G5</accession>
<dbReference type="Gene3D" id="1.20.1260.10">
    <property type="match status" value="1"/>
</dbReference>
<dbReference type="Proteomes" id="UP000606490">
    <property type="component" value="Unassembled WGS sequence"/>
</dbReference>
<gene>
    <name evidence="2" type="ORF">JMJ55_13090</name>
</gene>
<comment type="caution">
    <text evidence="2">The sequence shown here is derived from an EMBL/GenBank/DDBJ whole genome shotgun (WGS) entry which is preliminary data.</text>
</comment>
<keyword evidence="3" id="KW-1185">Reference proteome</keyword>
<evidence type="ECO:0000313" key="2">
    <source>
        <dbReference type="EMBL" id="MBL6456263.1"/>
    </source>
</evidence>
<dbReference type="CDD" id="cd07909">
    <property type="entry name" value="YciF"/>
    <property type="match status" value="1"/>
</dbReference>
<reference evidence="2 3" key="1">
    <citation type="submission" date="2021-01" db="EMBL/GenBank/DDBJ databases">
        <title>Belnapia mucosa sp. nov. and Belnapia arida sp. nov., isolated from the Tabernas Desert (Almeria, Spain).</title>
        <authorList>
            <person name="Molina-Menor E."/>
            <person name="Vidal-Verdu A."/>
            <person name="Calonge A."/>
            <person name="Satari L."/>
            <person name="Pereto Magraner J."/>
            <person name="Porcar Miralles M."/>
        </authorList>
    </citation>
    <scope>NUCLEOTIDE SEQUENCE [LARGE SCALE GENOMIC DNA]</scope>
    <source>
        <strain evidence="2 3">T6</strain>
    </source>
</reference>
<protein>
    <submittedName>
        <fullName evidence="2">Ferritin-like domain-containing protein</fullName>
    </submittedName>
</protein>
<evidence type="ECO:0000256" key="1">
    <source>
        <dbReference type="SAM" id="Coils"/>
    </source>
</evidence>
<dbReference type="InterPro" id="IPR010287">
    <property type="entry name" value="DUF892_YciF-like"/>
</dbReference>
<organism evidence="2 3">
    <name type="scientific">Belnapia mucosa</name>
    <dbReference type="NCBI Taxonomy" id="2804532"/>
    <lineage>
        <taxon>Bacteria</taxon>
        <taxon>Pseudomonadati</taxon>
        <taxon>Pseudomonadota</taxon>
        <taxon>Alphaproteobacteria</taxon>
        <taxon>Acetobacterales</taxon>
        <taxon>Roseomonadaceae</taxon>
        <taxon>Belnapia</taxon>
    </lineage>
</organism>
<dbReference type="EMBL" id="JAEUXJ010000004">
    <property type="protein sequence ID" value="MBL6456263.1"/>
    <property type="molecule type" value="Genomic_DNA"/>
</dbReference>
<feature type="coiled-coil region" evidence="1">
    <location>
        <begin position="40"/>
        <end position="93"/>
    </location>
</feature>
<dbReference type="PANTHER" id="PTHR30565">
    <property type="entry name" value="PROTEIN YCIF"/>
    <property type="match status" value="1"/>
</dbReference>
<proteinExistence type="predicted"/>
<evidence type="ECO:0000313" key="3">
    <source>
        <dbReference type="Proteomes" id="UP000606490"/>
    </source>
</evidence>
<dbReference type="InterPro" id="IPR012347">
    <property type="entry name" value="Ferritin-like"/>
</dbReference>